<dbReference type="EMBL" id="JACHVY010000004">
    <property type="protein sequence ID" value="MBB2902711.1"/>
    <property type="molecule type" value="Genomic_DNA"/>
</dbReference>
<dbReference type="Pfam" id="PF13242">
    <property type="entry name" value="Hydrolase_like"/>
    <property type="match status" value="1"/>
</dbReference>
<keyword evidence="1" id="KW-0378">Hydrolase</keyword>
<evidence type="ECO:0000313" key="2">
    <source>
        <dbReference type="Proteomes" id="UP000533269"/>
    </source>
</evidence>
<protein>
    <submittedName>
        <fullName evidence="1">HAD superfamily hydrolase (TIGR01450 family)</fullName>
    </submittedName>
</protein>
<organism evidence="1 2">
    <name type="scientific">Kineococcus radiotolerans</name>
    <dbReference type="NCBI Taxonomy" id="131568"/>
    <lineage>
        <taxon>Bacteria</taxon>
        <taxon>Bacillati</taxon>
        <taxon>Actinomycetota</taxon>
        <taxon>Actinomycetes</taxon>
        <taxon>Kineosporiales</taxon>
        <taxon>Kineosporiaceae</taxon>
        <taxon>Kineococcus</taxon>
    </lineage>
</organism>
<dbReference type="InterPro" id="IPR023214">
    <property type="entry name" value="HAD_sf"/>
</dbReference>
<dbReference type="SUPFAM" id="SSF56784">
    <property type="entry name" value="HAD-like"/>
    <property type="match status" value="1"/>
</dbReference>
<accession>A0A7W4TQQ6</accession>
<dbReference type="GO" id="GO:0005737">
    <property type="term" value="C:cytoplasm"/>
    <property type="evidence" value="ECO:0007669"/>
    <property type="project" value="TreeGrafter"/>
</dbReference>
<proteinExistence type="predicted"/>
<dbReference type="NCBIfam" id="TIGR01460">
    <property type="entry name" value="HAD-SF-IIA"/>
    <property type="match status" value="1"/>
</dbReference>
<dbReference type="PANTHER" id="PTHR19288:SF95">
    <property type="entry name" value="D-GLYCEROL 3-PHOSPHATE PHOSPHATASE"/>
    <property type="match status" value="1"/>
</dbReference>
<dbReference type="RefSeq" id="WP_183392456.1">
    <property type="nucleotide sequence ID" value="NZ_JACHVY010000004.1"/>
</dbReference>
<dbReference type="PANTHER" id="PTHR19288">
    <property type="entry name" value="4-NITROPHENYLPHOSPHATASE-RELATED"/>
    <property type="match status" value="1"/>
</dbReference>
<dbReference type="GO" id="GO:0016791">
    <property type="term" value="F:phosphatase activity"/>
    <property type="evidence" value="ECO:0007669"/>
    <property type="project" value="TreeGrafter"/>
</dbReference>
<dbReference type="AlphaFoldDB" id="A0A7W4TQQ6"/>
<evidence type="ECO:0000313" key="1">
    <source>
        <dbReference type="EMBL" id="MBB2902711.1"/>
    </source>
</evidence>
<dbReference type="Proteomes" id="UP000533269">
    <property type="component" value="Unassembled WGS sequence"/>
</dbReference>
<dbReference type="InterPro" id="IPR006357">
    <property type="entry name" value="HAD-SF_hydro_IIA"/>
</dbReference>
<dbReference type="InterPro" id="IPR036412">
    <property type="entry name" value="HAD-like_sf"/>
</dbReference>
<reference evidence="1 2" key="1">
    <citation type="submission" date="2020-08" db="EMBL/GenBank/DDBJ databases">
        <title>The Agave Microbiome: Exploring the role of microbial communities in plant adaptations to desert environments.</title>
        <authorList>
            <person name="Partida-Martinez L.P."/>
        </authorList>
    </citation>
    <scope>NUCLEOTIDE SEQUENCE [LARGE SCALE GENOMIC DNA]</scope>
    <source>
        <strain evidence="1 2">AS2.23</strain>
    </source>
</reference>
<dbReference type="Pfam" id="PF13344">
    <property type="entry name" value="Hydrolase_6"/>
    <property type="match status" value="1"/>
</dbReference>
<reference evidence="1 2" key="2">
    <citation type="submission" date="2020-08" db="EMBL/GenBank/DDBJ databases">
        <authorList>
            <person name="Partida-Martinez L."/>
            <person name="Huntemann M."/>
            <person name="Clum A."/>
            <person name="Wang J."/>
            <person name="Palaniappan K."/>
            <person name="Ritter S."/>
            <person name="Chen I.-M."/>
            <person name="Stamatis D."/>
            <person name="Reddy T."/>
            <person name="O'Malley R."/>
            <person name="Daum C."/>
            <person name="Shapiro N."/>
            <person name="Ivanova N."/>
            <person name="Kyrpides N."/>
            <person name="Woyke T."/>
        </authorList>
    </citation>
    <scope>NUCLEOTIDE SEQUENCE [LARGE SCALE GENOMIC DNA]</scope>
    <source>
        <strain evidence="1 2">AS2.23</strain>
    </source>
</reference>
<gene>
    <name evidence="1" type="ORF">FHR75_003547</name>
</gene>
<dbReference type="Gene3D" id="3.40.50.1000">
    <property type="entry name" value="HAD superfamily/HAD-like"/>
    <property type="match status" value="2"/>
</dbReference>
<name>A0A7W4TQQ6_KINRA</name>
<sequence length="365" mass="36536">MSSTLSASTGSLLDDHDVLLLDLDGVVYVGPDAVPHAVDALRGAVATGLRLGYITNNASRTPGTVAAHLRDLGVPAADEDVVNSAQAAAAHLAGLLDPGAAVLLVGGTGLRVALTEVGLRPTDDRSEAQAVVQGFSPDLGWAQLSEATHAVRSGLPWVATNLDATVPTPGGPAPGNGLLVDLVARAAGRGPDVVCGKPERALFDAAVARLHARSALVVGDRLDTDLQGARTAGLPGLLVLTGVTGTAELLAAAPRERPHFVSHDLRGLADVHPVVEVSRRSDGAGATCRGAQVEIESGAVVVRTGAPGPDGLDVLRAAAAAAWACADDGRGVDLGGAVAALTGHVERPVEHAAVDGVPGHVAPGL</sequence>
<comment type="caution">
    <text evidence="1">The sequence shown here is derived from an EMBL/GenBank/DDBJ whole genome shotgun (WGS) entry which is preliminary data.</text>
</comment>